<evidence type="ECO:0000313" key="5">
    <source>
        <dbReference type="Proteomes" id="UP000005240"/>
    </source>
</evidence>
<evidence type="ECO:0000256" key="1">
    <source>
        <dbReference type="SAM" id="MobiDB-lite"/>
    </source>
</evidence>
<dbReference type="EnsemblFungi" id="PTTG_26977-t43_1">
    <property type="protein sequence ID" value="PTTG_26977-t43_1-p1"/>
    <property type="gene ID" value="PTTG_26977"/>
</dbReference>
<protein>
    <recommendedName>
        <fullName evidence="6">Secreted protein</fullName>
    </recommendedName>
</protein>
<name>A0A180GQ47_PUCT1</name>
<evidence type="ECO:0008006" key="6">
    <source>
        <dbReference type="Google" id="ProtNLM"/>
    </source>
</evidence>
<feature type="signal peptide" evidence="2">
    <location>
        <begin position="1"/>
        <end position="22"/>
    </location>
</feature>
<keyword evidence="2" id="KW-0732">Signal</keyword>
<reference evidence="4 5" key="3">
    <citation type="journal article" date="2017" name="G3 (Bethesda)">
        <title>Comparative analysis highlights variable genome content of wheat rusts and divergence of the mating loci.</title>
        <authorList>
            <person name="Cuomo C.A."/>
            <person name="Bakkeren G."/>
            <person name="Khalil H.B."/>
            <person name="Panwar V."/>
            <person name="Joly D."/>
            <person name="Linning R."/>
            <person name="Sakthikumar S."/>
            <person name="Song X."/>
            <person name="Adiconis X."/>
            <person name="Fan L."/>
            <person name="Goldberg J.M."/>
            <person name="Levin J.Z."/>
            <person name="Young S."/>
            <person name="Zeng Q."/>
            <person name="Anikster Y."/>
            <person name="Bruce M."/>
            <person name="Wang M."/>
            <person name="Yin C."/>
            <person name="McCallum B."/>
            <person name="Szabo L.J."/>
            <person name="Hulbert S."/>
            <person name="Chen X."/>
            <person name="Fellers J.P."/>
        </authorList>
    </citation>
    <scope>NUCLEOTIDE SEQUENCE</scope>
    <source>
        <strain evidence="4">isolate 1-1 / race 1 (BBBD)</strain>
        <strain evidence="5">Isolate 1-1 / race 1 (BBBD)</strain>
    </source>
</reference>
<dbReference type="Proteomes" id="UP000005240">
    <property type="component" value="Unassembled WGS sequence"/>
</dbReference>
<reference evidence="3" key="1">
    <citation type="submission" date="2009-11" db="EMBL/GenBank/DDBJ databases">
        <authorList>
            <consortium name="The Broad Institute Genome Sequencing Platform"/>
            <person name="Ward D."/>
            <person name="Feldgarden M."/>
            <person name="Earl A."/>
            <person name="Young S.K."/>
            <person name="Zeng Q."/>
            <person name="Koehrsen M."/>
            <person name="Alvarado L."/>
            <person name="Berlin A."/>
            <person name="Bochicchio J."/>
            <person name="Borenstein D."/>
            <person name="Chapman S.B."/>
            <person name="Chen Z."/>
            <person name="Engels R."/>
            <person name="Freedman E."/>
            <person name="Gellesch M."/>
            <person name="Goldberg J."/>
            <person name="Griggs A."/>
            <person name="Gujja S."/>
            <person name="Heilman E."/>
            <person name="Heiman D."/>
            <person name="Hepburn T."/>
            <person name="Howarth C."/>
            <person name="Jen D."/>
            <person name="Larson L."/>
            <person name="Lewis B."/>
            <person name="Mehta T."/>
            <person name="Park D."/>
            <person name="Pearson M."/>
            <person name="Roberts A."/>
            <person name="Saif S."/>
            <person name="Shea T."/>
            <person name="Shenoy N."/>
            <person name="Sisk P."/>
            <person name="Stolte C."/>
            <person name="Sykes S."/>
            <person name="Thomson T."/>
            <person name="Walk T."/>
            <person name="White J."/>
            <person name="Yandava C."/>
            <person name="Izard J."/>
            <person name="Baranova O.V."/>
            <person name="Blanton J.M."/>
            <person name="Tanner A.C."/>
            <person name="Dewhirst F.E."/>
            <person name="Haas B."/>
            <person name="Nusbaum C."/>
            <person name="Birren B."/>
        </authorList>
    </citation>
    <scope>NUCLEOTIDE SEQUENCE [LARGE SCALE GENOMIC DNA]</scope>
    <source>
        <strain evidence="3">1-1 BBBD Race 1</strain>
    </source>
</reference>
<evidence type="ECO:0000256" key="2">
    <source>
        <dbReference type="SAM" id="SignalP"/>
    </source>
</evidence>
<proteinExistence type="predicted"/>
<feature type="chain" id="PRO_5008110159" description="Secreted protein" evidence="2">
    <location>
        <begin position="23"/>
        <end position="81"/>
    </location>
</feature>
<dbReference type="OrthoDB" id="2507412at2759"/>
<keyword evidence="5" id="KW-1185">Reference proteome</keyword>
<evidence type="ECO:0000313" key="4">
    <source>
        <dbReference type="EnsemblFungi" id="PTTG_26977-t43_1-p1"/>
    </source>
</evidence>
<organism evidence="3">
    <name type="scientific">Puccinia triticina (isolate 1-1 / race 1 (BBBD))</name>
    <name type="common">Brown leaf rust fungus</name>
    <dbReference type="NCBI Taxonomy" id="630390"/>
    <lineage>
        <taxon>Eukaryota</taxon>
        <taxon>Fungi</taxon>
        <taxon>Dikarya</taxon>
        <taxon>Basidiomycota</taxon>
        <taxon>Pucciniomycotina</taxon>
        <taxon>Pucciniomycetes</taxon>
        <taxon>Pucciniales</taxon>
        <taxon>Pucciniaceae</taxon>
        <taxon>Puccinia</taxon>
    </lineage>
</organism>
<gene>
    <name evidence="3" type="ORF">PTTG_26977</name>
</gene>
<reference evidence="3" key="2">
    <citation type="submission" date="2016-05" db="EMBL/GenBank/DDBJ databases">
        <title>Comparative analysis highlights variable genome content of wheat rusts and divergence of the mating loci.</title>
        <authorList>
            <person name="Cuomo C.A."/>
            <person name="Bakkeren G."/>
            <person name="Szabo L."/>
            <person name="Khalil H."/>
            <person name="Joly D."/>
            <person name="Goldberg J."/>
            <person name="Young S."/>
            <person name="Zeng Q."/>
            <person name="Fellers J."/>
        </authorList>
    </citation>
    <scope>NUCLEOTIDE SEQUENCE [LARGE SCALE GENOMIC DNA]</scope>
    <source>
        <strain evidence="3">1-1 BBBD Race 1</strain>
    </source>
</reference>
<sequence>MKLSTIFLTLIICHGLFEGSGATPVPKRHHGHKEPGQNETGQEKHTKSEKNGNDQTLKPLLDFTGAEANDLWQSEFLEEFR</sequence>
<dbReference type="AlphaFoldDB" id="A0A180GQ47"/>
<feature type="compositionally biased region" description="Basic and acidic residues" evidence="1">
    <location>
        <begin position="33"/>
        <end position="52"/>
    </location>
</feature>
<accession>A0A180GQ47</accession>
<dbReference type="VEuPathDB" id="FungiDB:PTTG_26977"/>
<evidence type="ECO:0000313" key="3">
    <source>
        <dbReference type="EMBL" id="OAV94509.1"/>
    </source>
</evidence>
<dbReference type="EMBL" id="ADAS02000039">
    <property type="protein sequence ID" value="OAV94509.1"/>
    <property type="molecule type" value="Genomic_DNA"/>
</dbReference>
<reference evidence="4" key="4">
    <citation type="submission" date="2025-05" db="UniProtKB">
        <authorList>
            <consortium name="EnsemblFungi"/>
        </authorList>
    </citation>
    <scope>IDENTIFICATION</scope>
    <source>
        <strain evidence="4">isolate 1-1 / race 1 (BBBD)</strain>
    </source>
</reference>
<feature type="region of interest" description="Disordered" evidence="1">
    <location>
        <begin position="21"/>
        <end position="58"/>
    </location>
</feature>